<evidence type="ECO:0000313" key="3">
    <source>
        <dbReference type="Proteomes" id="UP000233551"/>
    </source>
</evidence>
<sequence>MEVSRDALASGGDPNVSDAFTINGQPGDLYPCSESDTFRLMVDNGKTYSLQIVNAAMNIILLFSIKSHQLIIVGSDGNYNKPLTVDYIAISPGQTIDRHSWPTNNLINITLLLGLTPLALESRLTTPGPRLYCIQYTGIYPSSS</sequence>
<dbReference type="InterPro" id="IPR045087">
    <property type="entry name" value="Cu-oxidase_fam"/>
</dbReference>
<dbReference type="PANTHER" id="PTHR11709:SF443">
    <property type="entry name" value="LACCASE-15"/>
    <property type="match status" value="1"/>
</dbReference>
<gene>
    <name evidence="2" type="ORF">CRG98_040838</name>
</gene>
<dbReference type="InterPro" id="IPR001117">
    <property type="entry name" value="Cu-oxidase_2nd"/>
</dbReference>
<dbReference type="SUPFAM" id="SSF49503">
    <property type="entry name" value="Cupredoxins"/>
    <property type="match status" value="1"/>
</dbReference>
<dbReference type="PANTHER" id="PTHR11709">
    <property type="entry name" value="MULTI-COPPER OXIDASE"/>
    <property type="match status" value="1"/>
</dbReference>
<dbReference type="Gene3D" id="2.60.40.420">
    <property type="entry name" value="Cupredoxins - blue copper proteins"/>
    <property type="match status" value="1"/>
</dbReference>
<proteinExistence type="predicted"/>
<dbReference type="InterPro" id="IPR008972">
    <property type="entry name" value="Cupredoxin"/>
</dbReference>
<evidence type="ECO:0000313" key="2">
    <source>
        <dbReference type="EMBL" id="PKI38725.1"/>
    </source>
</evidence>
<dbReference type="AlphaFoldDB" id="A0A2I0I3Z5"/>
<reference evidence="2 3" key="1">
    <citation type="submission" date="2017-11" db="EMBL/GenBank/DDBJ databases">
        <title>De-novo sequencing of pomegranate (Punica granatum L.) genome.</title>
        <authorList>
            <person name="Akparov Z."/>
            <person name="Amiraslanov A."/>
            <person name="Hajiyeva S."/>
            <person name="Abbasov M."/>
            <person name="Kaur K."/>
            <person name="Hamwieh A."/>
            <person name="Solovyev V."/>
            <person name="Salamov A."/>
            <person name="Braich B."/>
            <person name="Kosarev P."/>
            <person name="Mahmoud A."/>
            <person name="Hajiyev E."/>
            <person name="Babayeva S."/>
            <person name="Izzatullayeva V."/>
            <person name="Mammadov A."/>
            <person name="Mammadov A."/>
            <person name="Sharifova S."/>
            <person name="Ojaghi J."/>
            <person name="Eynullazada K."/>
            <person name="Bayramov B."/>
            <person name="Abdulazimova A."/>
            <person name="Shahmuradov I."/>
        </authorList>
    </citation>
    <scope>NUCLEOTIDE SEQUENCE [LARGE SCALE GENOMIC DNA]</scope>
    <source>
        <strain evidence="3">cv. AG2017</strain>
        <tissue evidence="2">Leaf</tissue>
    </source>
</reference>
<evidence type="ECO:0000259" key="1">
    <source>
        <dbReference type="Pfam" id="PF00394"/>
    </source>
</evidence>
<keyword evidence="3" id="KW-1185">Reference proteome</keyword>
<feature type="domain" description="Plastocyanin-like" evidence="1">
    <location>
        <begin position="5"/>
        <end position="97"/>
    </location>
</feature>
<organism evidence="2 3">
    <name type="scientific">Punica granatum</name>
    <name type="common">Pomegranate</name>
    <dbReference type="NCBI Taxonomy" id="22663"/>
    <lineage>
        <taxon>Eukaryota</taxon>
        <taxon>Viridiplantae</taxon>
        <taxon>Streptophyta</taxon>
        <taxon>Embryophyta</taxon>
        <taxon>Tracheophyta</taxon>
        <taxon>Spermatophyta</taxon>
        <taxon>Magnoliopsida</taxon>
        <taxon>eudicotyledons</taxon>
        <taxon>Gunneridae</taxon>
        <taxon>Pentapetalae</taxon>
        <taxon>rosids</taxon>
        <taxon>malvids</taxon>
        <taxon>Myrtales</taxon>
        <taxon>Lythraceae</taxon>
        <taxon>Punica</taxon>
    </lineage>
</organism>
<dbReference type="EMBL" id="PGOL01004026">
    <property type="protein sequence ID" value="PKI38725.1"/>
    <property type="molecule type" value="Genomic_DNA"/>
</dbReference>
<dbReference type="STRING" id="22663.A0A2I0I3Z5"/>
<name>A0A2I0I3Z5_PUNGR</name>
<dbReference type="Pfam" id="PF00394">
    <property type="entry name" value="Cu-oxidase"/>
    <property type="match status" value="1"/>
</dbReference>
<dbReference type="GO" id="GO:0016491">
    <property type="term" value="F:oxidoreductase activity"/>
    <property type="evidence" value="ECO:0007669"/>
    <property type="project" value="TreeGrafter"/>
</dbReference>
<accession>A0A2I0I3Z5</accession>
<comment type="caution">
    <text evidence="2">The sequence shown here is derived from an EMBL/GenBank/DDBJ whole genome shotgun (WGS) entry which is preliminary data.</text>
</comment>
<dbReference type="Proteomes" id="UP000233551">
    <property type="component" value="Unassembled WGS sequence"/>
</dbReference>
<protein>
    <recommendedName>
        <fullName evidence="1">Plastocyanin-like domain-containing protein</fullName>
    </recommendedName>
</protein>